<accession>A0ABV3QWB9</accession>
<gene>
    <name evidence="7" type="ORF">ABUE31_02360</name>
</gene>
<name>A0ABV3QWB9_9HYPH</name>
<comment type="caution">
    <text evidence="7">The sequence shown here is derived from an EMBL/GenBank/DDBJ whole genome shotgun (WGS) entry which is preliminary data.</text>
</comment>
<keyword evidence="1 5" id="KW-0732">Signal</keyword>
<evidence type="ECO:0000256" key="5">
    <source>
        <dbReference type="SAM" id="SignalP"/>
    </source>
</evidence>
<sequence length="218" mass="23707">MPQILPLPRTLRRRLVAGCLAASALAVVGGVSLAEDGPSFDCAKAESSAEKLVCGDAELTGLDRLVADRFAAALAVARGLDSGADKAEKELLAYQRGWIKGRDECWKDDDPRACVKWQYERREAELVTQFMLEKPSATVFWSCGGNPSNEVVTSFFETKLPSVRFERGDSIDTGTLEPTGSGSRYAGSFGRSIWIKGDEATYRDPDPDGVEYVCRKSG</sequence>
<dbReference type="RefSeq" id="WP_367721890.1">
    <property type="nucleotide sequence ID" value="NZ_JBFOCI010000001.1"/>
</dbReference>
<proteinExistence type="predicted"/>
<feature type="signal peptide" evidence="5">
    <location>
        <begin position="1"/>
        <end position="34"/>
    </location>
</feature>
<dbReference type="Pfam" id="PF09864">
    <property type="entry name" value="MliC"/>
    <property type="match status" value="1"/>
</dbReference>
<dbReference type="InterPro" id="IPR036328">
    <property type="entry name" value="MliC_sf"/>
</dbReference>
<evidence type="ECO:0000256" key="1">
    <source>
        <dbReference type="ARBA" id="ARBA00022729"/>
    </source>
</evidence>
<evidence type="ECO:0000259" key="6">
    <source>
        <dbReference type="Pfam" id="PF09864"/>
    </source>
</evidence>
<evidence type="ECO:0000313" key="8">
    <source>
        <dbReference type="Proteomes" id="UP001556196"/>
    </source>
</evidence>
<evidence type="ECO:0000256" key="4">
    <source>
        <dbReference type="ARBA" id="ARBA00023288"/>
    </source>
</evidence>
<dbReference type="PANTHER" id="PTHR37549:SF1">
    <property type="entry name" value="LIPOPROTEIN LPRI"/>
    <property type="match status" value="1"/>
</dbReference>
<dbReference type="Proteomes" id="UP001556196">
    <property type="component" value="Unassembled WGS sequence"/>
</dbReference>
<protein>
    <submittedName>
        <fullName evidence="7">MliC family protein</fullName>
    </submittedName>
</protein>
<dbReference type="SUPFAM" id="SSF141488">
    <property type="entry name" value="YdhA-like"/>
    <property type="match status" value="1"/>
</dbReference>
<dbReference type="PANTHER" id="PTHR37549">
    <property type="entry name" value="LIPOPROTEIN LPRI"/>
    <property type="match status" value="1"/>
</dbReference>
<dbReference type="Gene3D" id="1.20.1270.180">
    <property type="match status" value="1"/>
</dbReference>
<evidence type="ECO:0000313" key="7">
    <source>
        <dbReference type="EMBL" id="MEW9804828.1"/>
    </source>
</evidence>
<organism evidence="7 8">
    <name type="scientific">Mesorhizobium marinum</name>
    <dbReference type="NCBI Taxonomy" id="3228790"/>
    <lineage>
        <taxon>Bacteria</taxon>
        <taxon>Pseudomonadati</taxon>
        <taxon>Pseudomonadota</taxon>
        <taxon>Alphaproteobacteria</taxon>
        <taxon>Hyphomicrobiales</taxon>
        <taxon>Phyllobacteriaceae</taxon>
        <taxon>Mesorhizobium</taxon>
    </lineage>
</organism>
<feature type="domain" description="C-type lysozyme inhibitor" evidence="6">
    <location>
        <begin position="141"/>
        <end position="207"/>
    </location>
</feature>
<keyword evidence="3" id="KW-0564">Palmitate</keyword>
<reference evidence="7 8" key="1">
    <citation type="submission" date="2024-06" db="EMBL/GenBank/DDBJ databases">
        <authorList>
            <person name="Tuo L."/>
        </authorList>
    </citation>
    <scope>NUCLEOTIDE SEQUENCE [LARGE SCALE GENOMIC DNA]</scope>
    <source>
        <strain evidence="7 8">ZMM04-5</strain>
    </source>
</reference>
<dbReference type="InterPro" id="IPR018660">
    <property type="entry name" value="MliC"/>
</dbReference>
<evidence type="ECO:0000256" key="2">
    <source>
        <dbReference type="ARBA" id="ARBA00023136"/>
    </source>
</evidence>
<feature type="chain" id="PRO_5045217842" evidence="5">
    <location>
        <begin position="35"/>
        <end position="218"/>
    </location>
</feature>
<evidence type="ECO:0000256" key="3">
    <source>
        <dbReference type="ARBA" id="ARBA00023139"/>
    </source>
</evidence>
<keyword evidence="4" id="KW-0449">Lipoprotein</keyword>
<dbReference type="EMBL" id="JBFOCI010000001">
    <property type="protein sequence ID" value="MEW9804828.1"/>
    <property type="molecule type" value="Genomic_DNA"/>
</dbReference>
<dbReference type="InterPro" id="IPR052755">
    <property type="entry name" value="Lysozyme_Inhibitor_LprI"/>
</dbReference>
<keyword evidence="8" id="KW-1185">Reference proteome</keyword>
<keyword evidence="2" id="KW-0472">Membrane</keyword>